<gene>
    <name evidence="3" type="ORF">BZA70DRAFT_90814</name>
</gene>
<keyword evidence="4" id="KW-1185">Reference proteome</keyword>
<feature type="compositionally biased region" description="Polar residues" evidence="1">
    <location>
        <begin position="292"/>
        <end position="308"/>
    </location>
</feature>
<dbReference type="RefSeq" id="XP_064765736.1">
    <property type="nucleotide sequence ID" value="XM_064915526.1"/>
</dbReference>
<dbReference type="EMBL" id="JBBJBU010000015">
    <property type="protein sequence ID" value="KAK7202703.1"/>
    <property type="molecule type" value="Genomic_DNA"/>
</dbReference>
<accession>A0ABR1EYM1</accession>
<evidence type="ECO:0000313" key="4">
    <source>
        <dbReference type="Proteomes" id="UP001498771"/>
    </source>
</evidence>
<proteinExistence type="predicted"/>
<feature type="transmembrane region" description="Helical" evidence="2">
    <location>
        <begin position="867"/>
        <end position="888"/>
    </location>
</feature>
<feature type="region of interest" description="Disordered" evidence="1">
    <location>
        <begin position="130"/>
        <end position="161"/>
    </location>
</feature>
<feature type="region of interest" description="Disordered" evidence="1">
    <location>
        <begin position="460"/>
        <end position="484"/>
    </location>
</feature>
<reference evidence="3 4" key="1">
    <citation type="submission" date="2024-03" db="EMBL/GenBank/DDBJ databases">
        <title>Genome-scale model development and genomic sequencing of the oleaginous clade Lipomyces.</title>
        <authorList>
            <consortium name="Lawrence Berkeley National Laboratory"/>
            <person name="Czajka J.J."/>
            <person name="Han Y."/>
            <person name="Kim J."/>
            <person name="Mondo S.J."/>
            <person name="Hofstad B.A."/>
            <person name="Robles A."/>
            <person name="Haridas S."/>
            <person name="Riley R."/>
            <person name="LaButti K."/>
            <person name="Pangilinan J."/>
            <person name="Andreopoulos W."/>
            <person name="Lipzen A."/>
            <person name="Yan J."/>
            <person name="Wang M."/>
            <person name="Ng V."/>
            <person name="Grigoriev I.V."/>
            <person name="Spatafora J.W."/>
            <person name="Magnuson J.K."/>
            <person name="Baker S.E."/>
            <person name="Pomraning K.R."/>
        </authorList>
    </citation>
    <scope>NUCLEOTIDE SEQUENCE [LARGE SCALE GENOMIC DNA]</scope>
    <source>
        <strain evidence="3 4">Phaff 52-87</strain>
    </source>
</reference>
<keyword evidence="2" id="KW-0472">Membrane</keyword>
<evidence type="ECO:0008006" key="5">
    <source>
        <dbReference type="Google" id="ProtNLM"/>
    </source>
</evidence>
<dbReference type="Proteomes" id="UP001498771">
    <property type="component" value="Unassembled WGS sequence"/>
</dbReference>
<dbReference type="GeneID" id="90041038"/>
<feature type="compositionally biased region" description="Polar residues" evidence="1">
    <location>
        <begin position="130"/>
        <end position="155"/>
    </location>
</feature>
<name>A0ABR1EYM1_9ASCO</name>
<feature type="transmembrane region" description="Helical" evidence="2">
    <location>
        <begin position="661"/>
        <end position="685"/>
    </location>
</feature>
<feature type="region of interest" description="Disordered" evidence="1">
    <location>
        <begin position="285"/>
        <end position="308"/>
    </location>
</feature>
<evidence type="ECO:0000256" key="1">
    <source>
        <dbReference type="SAM" id="MobiDB-lite"/>
    </source>
</evidence>
<feature type="transmembrane region" description="Helical" evidence="2">
    <location>
        <begin position="697"/>
        <end position="714"/>
    </location>
</feature>
<comment type="caution">
    <text evidence="3">The sequence shown here is derived from an EMBL/GenBank/DDBJ whole genome shotgun (WGS) entry which is preliminary data.</text>
</comment>
<protein>
    <recommendedName>
        <fullName evidence="5">Transmembrane protein</fullName>
    </recommendedName>
</protein>
<keyword evidence="2" id="KW-1133">Transmembrane helix</keyword>
<evidence type="ECO:0000313" key="3">
    <source>
        <dbReference type="EMBL" id="KAK7202703.1"/>
    </source>
</evidence>
<organism evidence="3 4">
    <name type="scientific">Myxozyma melibiosi</name>
    <dbReference type="NCBI Taxonomy" id="54550"/>
    <lineage>
        <taxon>Eukaryota</taxon>
        <taxon>Fungi</taxon>
        <taxon>Dikarya</taxon>
        <taxon>Ascomycota</taxon>
        <taxon>Saccharomycotina</taxon>
        <taxon>Lipomycetes</taxon>
        <taxon>Lipomycetales</taxon>
        <taxon>Lipomycetaceae</taxon>
        <taxon>Myxozyma</taxon>
    </lineage>
</organism>
<feature type="transmembrane region" description="Helical" evidence="2">
    <location>
        <begin position="783"/>
        <end position="803"/>
    </location>
</feature>
<feature type="region of interest" description="Disordered" evidence="1">
    <location>
        <begin position="81"/>
        <end position="101"/>
    </location>
</feature>
<feature type="transmembrane region" description="Helical" evidence="2">
    <location>
        <begin position="815"/>
        <end position="839"/>
    </location>
</feature>
<feature type="region of interest" description="Disordered" evidence="1">
    <location>
        <begin position="170"/>
        <end position="189"/>
    </location>
</feature>
<keyword evidence="2" id="KW-0812">Transmembrane</keyword>
<evidence type="ECO:0000256" key="2">
    <source>
        <dbReference type="SAM" id="Phobius"/>
    </source>
</evidence>
<sequence>MRFTFKFTPTNLNLFFSTDPQDAAGSVHFNVLQTPQRMEFQFMHNSNVSFPSSTVPSAEVDSDYYDTTYADYDFPTSSFEVLPDNSISEETSGQPDASESTISNEYRASYGSTHVGHSDNLETIDSAQSIDQAESDPQSATGSDDLSSPSEQSANENDDPAELEPATLATATPPSADFPVRQPSPETSSRALTAREIILAMIGHHSVTRDACFGSGTQALSPGQAAGRRILDLIQPPRLTPRQAAGRLILALIKPKSSIDHGTLDVVKNRVSSVSSDPAIVSFARDTKTESEQPAGSSSASTQENDSSSEILIQKHRSFSAPNRPSVPIRRFYRFSSFAGNCTEPLDYFVCKAPHSAQTHRAAAAESQPAEIKVRHQLKSSERKKKSYGEIKSSVVATTTKEDSTAQPELDLLSQLPIDSVQLLVEKFEALQATVPDPKFLHSKFYRSRASSRSVLSGIRENVADGPSQKASEPVVPEKADEPEPIVNGPSEAIQEDHLAGSATVSTGMQLVLRHGAYHLDNPAPVCRRMVLPDWVLLGLQSPFRPSISRELALSVRGPLDLLAPPELSALVLYRSSSRQAPLALPPAPEPVSDRQLVLYRQSTFEAVLLSSPEPVRDRGFVLYRALTVKQGLLSLPAPVHLSLRSPFANRASALIMHARYACCEIIAFGFVYSVAALAFLTHLAPTVLRYTGQTVSFAWGIILAIFISFRGEFRYQLQLRKQKKQAALDCRSLVIYRPPPASFSSIVIPYVTALGSLCVRGGRVSKAVAISMVSSLSGFVDLSFKAVLVVIIILLAGLARGLQRSFQLVRVSTTAVRTFVTTNGSSIYSLWRFIWLVYNLTVKYRFNMGDRQLSELLVLLQANWRVFGQFFVIMVSFFLFSSIPYFYDDSQQREQSLQTVQGIFSDETFETHDRELEQEKSIAAAAPTTGGASHIDARPSLTLTTELAIVRINPCCCFPLNDTDICDSRV</sequence>